<keyword evidence="2" id="KW-1185">Reference proteome</keyword>
<evidence type="ECO:0000313" key="1">
    <source>
        <dbReference type="EMBL" id="KAH7937891.1"/>
    </source>
</evidence>
<gene>
    <name evidence="1" type="ORF">HPB49_017230</name>
</gene>
<organism evidence="1 2">
    <name type="scientific">Dermacentor silvarum</name>
    <name type="common">Tick</name>
    <dbReference type="NCBI Taxonomy" id="543639"/>
    <lineage>
        <taxon>Eukaryota</taxon>
        <taxon>Metazoa</taxon>
        <taxon>Ecdysozoa</taxon>
        <taxon>Arthropoda</taxon>
        <taxon>Chelicerata</taxon>
        <taxon>Arachnida</taxon>
        <taxon>Acari</taxon>
        <taxon>Parasitiformes</taxon>
        <taxon>Ixodida</taxon>
        <taxon>Ixodoidea</taxon>
        <taxon>Ixodidae</taxon>
        <taxon>Rhipicephalinae</taxon>
        <taxon>Dermacentor</taxon>
    </lineage>
</organism>
<sequence length="75" mass="8474">MIRNTEDANGSLRAGELTPTMSRNCSCDGVWARLRVLRDKEARDAQFVTLCKMSRGAVKYTLHDFLHQPVFLSST</sequence>
<dbReference type="Proteomes" id="UP000821865">
    <property type="component" value="Chromosome 8"/>
</dbReference>
<comment type="caution">
    <text evidence="1">The sequence shown here is derived from an EMBL/GenBank/DDBJ whole genome shotgun (WGS) entry which is preliminary data.</text>
</comment>
<name>A0ACB8CAC1_DERSI</name>
<reference evidence="1" key="1">
    <citation type="submission" date="2020-05" db="EMBL/GenBank/DDBJ databases">
        <title>Large-scale comparative analyses of tick genomes elucidate their genetic diversity and vector capacities.</title>
        <authorList>
            <person name="Jia N."/>
            <person name="Wang J."/>
            <person name="Shi W."/>
            <person name="Du L."/>
            <person name="Sun Y."/>
            <person name="Zhan W."/>
            <person name="Jiang J."/>
            <person name="Wang Q."/>
            <person name="Zhang B."/>
            <person name="Ji P."/>
            <person name="Sakyi L.B."/>
            <person name="Cui X."/>
            <person name="Yuan T."/>
            <person name="Jiang B."/>
            <person name="Yang W."/>
            <person name="Lam T.T.-Y."/>
            <person name="Chang Q."/>
            <person name="Ding S."/>
            <person name="Wang X."/>
            <person name="Zhu J."/>
            <person name="Ruan X."/>
            <person name="Zhao L."/>
            <person name="Wei J."/>
            <person name="Que T."/>
            <person name="Du C."/>
            <person name="Cheng J."/>
            <person name="Dai P."/>
            <person name="Han X."/>
            <person name="Huang E."/>
            <person name="Gao Y."/>
            <person name="Liu J."/>
            <person name="Shao H."/>
            <person name="Ye R."/>
            <person name="Li L."/>
            <person name="Wei W."/>
            <person name="Wang X."/>
            <person name="Wang C."/>
            <person name="Yang T."/>
            <person name="Huo Q."/>
            <person name="Li W."/>
            <person name="Guo W."/>
            <person name="Chen H."/>
            <person name="Zhou L."/>
            <person name="Ni X."/>
            <person name="Tian J."/>
            <person name="Zhou Y."/>
            <person name="Sheng Y."/>
            <person name="Liu T."/>
            <person name="Pan Y."/>
            <person name="Xia L."/>
            <person name="Li J."/>
            <person name="Zhao F."/>
            <person name="Cao W."/>
        </authorList>
    </citation>
    <scope>NUCLEOTIDE SEQUENCE</scope>
    <source>
        <strain evidence="1">Dsil-2018</strain>
    </source>
</reference>
<accession>A0ACB8CAC1</accession>
<dbReference type="EMBL" id="CM023477">
    <property type="protein sequence ID" value="KAH7937891.1"/>
    <property type="molecule type" value="Genomic_DNA"/>
</dbReference>
<protein>
    <submittedName>
        <fullName evidence="1">Uncharacterized protein</fullName>
    </submittedName>
</protein>
<proteinExistence type="predicted"/>
<evidence type="ECO:0000313" key="2">
    <source>
        <dbReference type="Proteomes" id="UP000821865"/>
    </source>
</evidence>